<dbReference type="RefSeq" id="WP_120471819.1">
    <property type="nucleotide sequence ID" value="NZ_RAYQ01000024.1"/>
</dbReference>
<evidence type="ECO:0000313" key="2">
    <source>
        <dbReference type="Proteomes" id="UP000280696"/>
    </source>
</evidence>
<comment type="caution">
    <text evidence="1">The sequence shown here is derived from an EMBL/GenBank/DDBJ whole genome shotgun (WGS) entry which is preliminary data.</text>
</comment>
<dbReference type="OrthoDB" id="2047739at2"/>
<reference evidence="1 2" key="1">
    <citation type="submission" date="2018-09" db="EMBL/GenBank/DDBJ databases">
        <title>Murine metabolic-syndrome-specific gut microbial biobank.</title>
        <authorList>
            <person name="Liu C."/>
        </authorList>
    </citation>
    <scope>NUCLEOTIDE SEQUENCE [LARGE SCALE GENOMIC DNA]</scope>
    <source>
        <strain evidence="1 2">0.1xD8-82</strain>
    </source>
</reference>
<dbReference type="EMBL" id="RAYQ01000024">
    <property type="protein sequence ID" value="RKI88767.1"/>
    <property type="molecule type" value="Genomic_DNA"/>
</dbReference>
<name>A0A3A9ABM5_9FIRM</name>
<dbReference type="Proteomes" id="UP000280696">
    <property type="component" value="Unassembled WGS sequence"/>
</dbReference>
<protein>
    <submittedName>
        <fullName evidence="1">Uncharacterized protein</fullName>
    </submittedName>
</protein>
<dbReference type="AlphaFoldDB" id="A0A3A9ABM5"/>
<gene>
    <name evidence="1" type="ORF">D7V94_18650</name>
</gene>
<keyword evidence="2" id="KW-1185">Reference proteome</keyword>
<sequence length="178" mass="20837">MTRPMSTEEFFEKINSILKEKGKMPNILDYVHPTSNPISIRTYEFDLRSSLTYGGNEGIYLDLWIEYLEGNEKHRAAIGTYKTLYEDDNAMHIMASLLANFIIEEHSYVNNNLDDFTWEGADVHALKENGERVNWGYTCGTMEAALKKKDELLKHHQQVVVRDNATRKEKIYRRKDER</sequence>
<accession>A0A3A9ABM5</accession>
<proteinExistence type="predicted"/>
<organism evidence="1 2">
    <name type="scientific">Parablautia intestinalis</name>
    <dbReference type="NCBI Taxonomy" id="2320100"/>
    <lineage>
        <taxon>Bacteria</taxon>
        <taxon>Bacillati</taxon>
        <taxon>Bacillota</taxon>
        <taxon>Clostridia</taxon>
        <taxon>Lachnospirales</taxon>
        <taxon>Lachnospiraceae</taxon>
        <taxon>Parablautia</taxon>
    </lineage>
</organism>
<evidence type="ECO:0000313" key="1">
    <source>
        <dbReference type="EMBL" id="RKI88767.1"/>
    </source>
</evidence>